<name>A0A7T7UVL9_9FLAO</name>
<reference evidence="2 3" key="1">
    <citation type="submission" date="2020-12" db="EMBL/GenBank/DDBJ databases">
        <title>FDA dAtabase for Regulatory Grade micrObial Sequences (FDA-ARGOS): Supporting development and validation of Infectious Disease Dx tests.</title>
        <authorList>
            <person name="Kerrigan L."/>
            <person name="Long C."/>
            <person name="Tallon L."/>
            <person name="Sadzewicz L."/>
            <person name="Zhao X."/>
            <person name="Boylan J."/>
            <person name="Ott S."/>
            <person name="Bowen H."/>
            <person name="Vavikolanu K."/>
            <person name="Mehta A."/>
            <person name="Aluvathingal J."/>
            <person name="Nadendla S."/>
            <person name="Yan Y."/>
            <person name="Sichtig H."/>
        </authorList>
    </citation>
    <scope>NUCLEOTIDE SEQUENCE [LARGE SCALE GENOMIC DNA]</scope>
    <source>
        <strain evidence="2 3">FDAARGOS_1031</strain>
    </source>
</reference>
<evidence type="ECO:0000259" key="1">
    <source>
        <dbReference type="Pfam" id="PF13712"/>
    </source>
</evidence>
<dbReference type="SUPFAM" id="SSF53448">
    <property type="entry name" value="Nucleotide-diphospho-sugar transferases"/>
    <property type="match status" value="1"/>
</dbReference>
<protein>
    <recommendedName>
        <fullName evidence="1">Streptomycin biosynthesis protein StrF domain-containing protein</fullName>
    </recommendedName>
</protein>
<dbReference type="KEGG" id="egm:AYC65_00680"/>
<accession>A0A7T7UVL9</accession>
<evidence type="ECO:0000313" key="2">
    <source>
        <dbReference type="EMBL" id="QQN57023.1"/>
    </source>
</evidence>
<keyword evidence="3" id="KW-1185">Reference proteome</keyword>
<sequence length="278" mass="32048">MISIIVSSYNQEYFNQFSKNISETIGIEYEIIQIWNPGVMGICEAYNSGAKKAIYPYLIFCHEDVKYHTNSWGDIIINHFKKLSNPGVLGVAGGTYIPTVPSGWYTNEANAMINIYQHERSGMKNMIKTFDSLTKEVKIVDGVFLAIKKDIFNLYKFANDNGGFHGYDTELCIRLLGKYKNYVLGDIILEHFSPGNPNIEWFKKNIEIRKKYNNIISDEIDYEAEYGAYSLFIEDNYKYNGISIKSLLISLHFFPYFKLKGLMNIRILKQLIKPLINA</sequence>
<dbReference type="Pfam" id="PF13712">
    <property type="entry name" value="Glyco_tranf_2_5"/>
    <property type="match status" value="1"/>
</dbReference>
<dbReference type="InterPro" id="IPR059123">
    <property type="entry name" value="StrF_dom"/>
</dbReference>
<evidence type="ECO:0000313" key="3">
    <source>
        <dbReference type="Proteomes" id="UP000595426"/>
    </source>
</evidence>
<dbReference type="GeneID" id="93131395"/>
<dbReference type="RefSeq" id="WP_034869291.1">
    <property type="nucleotide sequence ID" value="NZ_CBCSDR010000007.1"/>
</dbReference>
<dbReference type="Gene3D" id="3.90.550.10">
    <property type="entry name" value="Spore Coat Polysaccharide Biosynthesis Protein SpsA, Chain A"/>
    <property type="match status" value="1"/>
</dbReference>
<dbReference type="Proteomes" id="UP000595426">
    <property type="component" value="Chromosome"/>
</dbReference>
<dbReference type="OrthoDB" id="7851643at2"/>
<proteinExistence type="predicted"/>
<dbReference type="EMBL" id="CP067018">
    <property type="protein sequence ID" value="QQN57023.1"/>
    <property type="molecule type" value="Genomic_DNA"/>
</dbReference>
<dbReference type="AlphaFoldDB" id="A0A7T7UVL9"/>
<feature type="domain" description="Streptomycin biosynthesis protein StrF" evidence="1">
    <location>
        <begin position="4"/>
        <end position="184"/>
    </location>
</feature>
<dbReference type="InterPro" id="IPR029044">
    <property type="entry name" value="Nucleotide-diphossugar_trans"/>
</dbReference>
<organism evidence="2 3">
    <name type="scientific">Elizabethkingia bruuniana</name>
    <dbReference type="NCBI Taxonomy" id="1756149"/>
    <lineage>
        <taxon>Bacteria</taxon>
        <taxon>Pseudomonadati</taxon>
        <taxon>Bacteroidota</taxon>
        <taxon>Flavobacteriia</taxon>
        <taxon>Flavobacteriales</taxon>
        <taxon>Weeksellaceae</taxon>
        <taxon>Elizabethkingia</taxon>
    </lineage>
</organism>
<gene>
    <name evidence="2" type="ORF">I6H88_11170</name>
</gene>